<evidence type="ECO:0000259" key="12">
    <source>
        <dbReference type="SMART" id="SM00965"/>
    </source>
</evidence>
<evidence type="ECO:0000256" key="5">
    <source>
        <dbReference type="ARBA" id="ARBA00022692"/>
    </source>
</evidence>
<protein>
    <submittedName>
        <fullName evidence="13">TonB-dependent receptor</fullName>
    </submittedName>
</protein>
<comment type="similarity">
    <text evidence="10 11">Belongs to the TonB-dependent receptor family.</text>
</comment>
<dbReference type="PANTHER" id="PTHR47234">
    <property type="match status" value="1"/>
</dbReference>
<dbReference type="SMART" id="SM00965">
    <property type="entry name" value="STN"/>
    <property type="match status" value="1"/>
</dbReference>
<evidence type="ECO:0000256" key="9">
    <source>
        <dbReference type="ARBA" id="ARBA00023237"/>
    </source>
</evidence>
<gene>
    <name evidence="13" type="ORF">NZK81_03985</name>
</gene>
<dbReference type="Gene3D" id="2.40.170.20">
    <property type="entry name" value="TonB-dependent receptor, beta-barrel domain"/>
    <property type="match status" value="1"/>
</dbReference>
<keyword evidence="9 10" id="KW-0998">Cell outer membrane</keyword>
<comment type="caution">
    <text evidence="13">The sequence shown here is derived from an EMBL/GenBank/DDBJ whole genome shotgun (WGS) entry which is preliminary data.</text>
</comment>
<keyword evidence="6" id="KW-0408">Iron</keyword>
<keyword evidence="8 10" id="KW-0472">Membrane</keyword>
<reference evidence="13" key="1">
    <citation type="submission" date="2022-09" db="EMBL/GenBank/DDBJ databases">
        <title>Novosphingobium sp. Nov., a polycyclic aromatic hydrocarbon-degrading bacterium isolated form mangrove sediments in HongKong.</title>
        <authorList>
            <person name="Hu Z."/>
        </authorList>
    </citation>
    <scope>NUCLEOTIDE SEQUENCE</scope>
    <source>
        <strain evidence="13">HK4-1</strain>
    </source>
</reference>
<dbReference type="InterPro" id="IPR000531">
    <property type="entry name" value="Beta-barrel_TonB"/>
</dbReference>
<evidence type="ECO:0000256" key="10">
    <source>
        <dbReference type="PROSITE-ProRule" id="PRU01360"/>
    </source>
</evidence>
<dbReference type="InterPro" id="IPR037066">
    <property type="entry name" value="Plug_dom_sf"/>
</dbReference>
<keyword evidence="13" id="KW-0675">Receptor</keyword>
<sequence length="1023" mass="109573">MPDALNAYAQQADVQIFFPSEKIASIRSVPIKGKLKTDEALRRLIAGSGLEIARKSGGTIMLRAASEPARKASGATVVSNEPIVVTGSRIARTEEDTSTPVSTIDRTLIEASGSIVLEDVLTRQPQYSGGFTSRSNNPGTGAAQIDLRGLGSNRNLVLVNGRRYVFFGQDQVTDINVIPAALVERIETVTGGSSAVYGSDAIAGVTNFILRDDFEGIEARAQLGGDTRGDGQTYSLDLTAGTNFADDRGNFVISGSYYKRDGIRQAARAYAGRVLDDGYDENWNPALVETGSLRSPDGSFSYIPYGDQLLQPGMEGLRDALSAAGLADIGPTGFTFDGAGSDARVHNDPADRYNYALLNYLQTPAKRYGVSAFTHFDASDALTLYGEFSYYRNEVDMQLAEANLAGTMRFDVTNPYVSPEMNEVFRQLDLLETGDAYNDGLVSLRVNRRFTEFGPREALVVRDSYRAGGGIRGDLGDLGGQFLRNVHYDLNYFYSRADSSTHLNNMVSYSGLAAGILSVDGADPLVNLFGAGGISDEAVRQLKIDTSNPTETELQVASAIVTSDVAPLPAGPLSMSLGFEWRSAYARSSSDPALESGDAVGFDAYSPTEGEVNVYEIFGEMRLPLLSEESPIGRVTANGAFRYSDYDLTVANGVWTYLGGLEWAPVPGLNLRGQWQHAVRAPNIGELFGGQSADRPRATDPCADPSAAADPTLRDLCIATGVPANLVGSPIVQTGGRVDALYGGNPDLDVEKSDTYTFGFTLAPRAVPNLRVSVDYFHIEVKDAISMLAGGVESTLDLCYNVIQDPASDVCQAIRRDPADGVIAAPYSILATYTNIGKLETSGIDFGVSWSQPLAFGIGGNDSHLAIDIRGTWLEKYAITPVQDLPDQVYECEGAFGLTCGGPFPRFKTASRITWSSGGLMLSAQHRHLSAVTDDRILVPARSGESGPTKADLAAPVMGSRDYVDISVSYEVGRTGLTFFGGVNNVFDVDPPIVADSQQQANTYPSTYDALGAEYFVGAKLRF</sequence>
<evidence type="ECO:0000313" key="14">
    <source>
        <dbReference type="Proteomes" id="UP001165583"/>
    </source>
</evidence>
<accession>A0ABT2I1M3</accession>
<keyword evidence="4" id="KW-0406">Ion transport</keyword>
<feature type="domain" description="Secretin/TonB short N-terminal" evidence="12">
    <location>
        <begin position="14"/>
        <end position="65"/>
    </location>
</feature>
<evidence type="ECO:0000256" key="1">
    <source>
        <dbReference type="ARBA" id="ARBA00004571"/>
    </source>
</evidence>
<evidence type="ECO:0000256" key="11">
    <source>
        <dbReference type="RuleBase" id="RU003357"/>
    </source>
</evidence>
<evidence type="ECO:0000313" key="13">
    <source>
        <dbReference type="EMBL" id="MCT2398701.1"/>
    </source>
</evidence>
<dbReference type="SUPFAM" id="SSF56935">
    <property type="entry name" value="Porins"/>
    <property type="match status" value="1"/>
</dbReference>
<evidence type="ECO:0000256" key="4">
    <source>
        <dbReference type="ARBA" id="ARBA00022496"/>
    </source>
</evidence>
<dbReference type="PANTHER" id="PTHR47234:SF2">
    <property type="entry name" value="TONB-DEPENDENT RECEPTOR"/>
    <property type="match status" value="1"/>
</dbReference>
<comment type="subcellular location">
    <subcellularLocation>
        <location evidence="1 10">Cell outer membrane</location>
        <topology evidence="1 10">Multi-pass membrane protein</topology>
    </subcellularLocation>
</comment>
<dbReference type="PROSITE" id="PS52016">
    <property type="entry name" value="TONB_DEPENDENT_REC_3"/>
    <property type="match status" value="1"/>
</dbReference>
<dbReference type="Pfam" id="PF07660">
    <property type="entry name" value="STN"/>
    <property type="match status" value="1"/>
</dbReference>
<dbReference type="Proteomes" id="UP001165583">
    <property type="component" value="Unassembled WGS sequence"/>
</dbReference>
<evidence type="ECO:0000256" key="2">
    <source>
        <dbReference type="ARBA" id="ARBA00022448"/>
    </source>
</evidence>
<dbReference type="Pfam" id="PF07715">
    <property type="entry name" value="Plug"/>
    <property type="match status" value="1"/>
</dbReference>
<dbReference type="InterPro" id="IPR011662">
    <property type="entry name" value="Secretin/TonB_short_N"/>
</dbReference>
<dbReference type="InterPro" id="IPR036942">
    <property type="entry name" value="Beta-barrel_TonB_sf"/>
</dbReference>
<keyword evidence="3 10" id="KW-1134">Transmembrane beta strand</keyword>
<evidence type="ECO:0000256" key="3">
    <source>
        <dbReference type="ARBA" id="ARBA00022452"/>
    </source>
</evidence>
<dbReference type="EMBL" id="JANZXA010000002">
    <property type="protein sequence ID" value="MCT2398701.1"/>
    <property type="molecule type" value="Genomic_DNA"/>
</dbReference>
<dbReference type="Pfam" id="PF00593">
    <property type="entry name" value="TonB_dep_Rec_b-barrel"/>
    <property type="match status" value="1"/>
</dbReference>
<keyword evidence="7 11" id="KW-0798">TonB box</keyword>
<name>A0ABT2I1M3_9SPHN</name>
<dbReference type="InterPro" id="IPR039426">
    <property type="entry name" value="TonB-dep_rcpt-like"/>
</dbReference>
<proteinExistence type="inferred from homology"/>
<keyword evidence="4" id="KW-0410">Iron transport</keyword>
<evidence type="ECO:0000256" key="7">
    <source>
        <dbReference type="ARBA" id="ARBA00023077"/>
    </source>
</evidence>
<keyword evidence="5 10" id="KW-0812">Transmembrane</keyword>
<evidence type="ECO:0000256" key="6">
    <source>
        <dbReference type="ARBA" id="ARBA00023004"/>
    </source>
</evidence>
<organism evidence="13 14">
    <name type="scientific">Novosphingobium mangrovi</name>
    <name type="common">ex Huang et al. 2023</name>
    <dbReference type="NCBI Taxonomy" id="2976432"/>
    <lineage>
        <taxon>Bacteria</taxon>
        <taxon>Pseudomonadati</taxon>
        <taxon>Pseudomonadota</taxon>
        <taxon>Alphaproteobacteria</taxon>
        <taxon>Sphingomonadales</taxon>
        <taxon>Sphingomonadaceae</taxon>
        <taxon>Novosphingobium</taxon>
    </lineage>
</organism>
<evidence type="ECO:0000256" key="8">
    <source>
        <dbReference type="ARBA" id="ARBA00023136"/>
    </source>
</evidence>
<dbReference type="InterPro" id="IPR012910">
    <property type="entry name" value="Plug_dom"/>
</dbReference>
<keyword evidence="2 10" id="KW-0813">Transport</keyword>
<dbReference type="Gene3D" id="3.55.50.30">
    <property type="match status" value="1"/>
</dbReference>
<dbReference type="Gene3D" id="2.170.130.10">
    <property type="entry name" value="TonB-dependent receptor, plug domain"/>
    <property type="match status" value="1"/>
</dbReference>
<dbReference type="RefSeq" id="WP_260044114.1">
    <property type="nucleotide sequence ID" value="NZ_JANZXA010000002.1"/>
</dbReference>
<keyword evidence="14" id="KW-1185">Reference proteome</keyword>